<dbReference type="Proteomes" id="UP000184267">
    <property type="component" value="Unassembled WGS sequence"/>
</dbReference>
<dbReference type="AlphaFoldDB" id="A0A1M2W1H9"/>
<dbReference type="OrthoDB" id="2526341at2759"/>
<dbReference type="OMA" id="FDELERC"/>
<accession>A0A1M2W1H9</accession>
<proteinExistence type="predicted"/>
<evidence type="ECO:0000313" key="1">
    <source>
        <dbReference type="EMBL" id="OJT13653.1"/>
    </source>
</evidence>
<gene>
    <name evidence="1" type="ORF">TRAPUB_9752</name>
</gene>
<sequence>MYLSILAKLRDTGWGKELDFLGAEGIENMSDMPVVRQPAKLTPGAWLKVRASLDCFLKATRAKRLDTEFRAVLRARFELLEEAITAHYVTLPRTAHMDCRPKYIDFALTPECRAIADVAESETVTTAQFAAVVPALAAKWDADRRRELTAYLLPLLGHVAPDVDPLALAIALFKTSWRRSELMRYPAILAYGCGEGDCFRTRSCSTEEFYADDLYTRTTKTLHWTEADFKTLAHVDEYAAMYVPFNIEELAEPIEAREVVDTMRLVVAALGLDPARATFDELERCEVWLRCSSCETRYRSEEINAMSWSAAYAHAKWDVSRKRPTAWRYADDEDMAKVCALHEAQFEKAYTGAAVRWSCALCPRFDANAAAMTVHLEEA</sequence>
<comment type="caution">
    <text evidence="1">The sequence shown here is derived from an EMBL/GenBank/DDBJ whole genome shotgun (WGS) entry which is preliminary data.</text>
</comment>
<name>A0A1M2W1H9_TRAPU</name>
<protein>
    <submittedName>
        <fullName evidence="1">Uncharacterized protein</fullName>
    </submittedName>
</protein>
<organism evidence="1 2">
    <name type="scientific">Trametes pubescens</name>
    <name type="common">White-rot fungus</name>
    <dbReference type="NCBI Taxonomy" id="154538"/>
    <lineage>
        <taxon>Eukaryota</taxon>
        <taxon>Fungi</taxon>
        <taxon>Dikarya</taxon>
        <taxon>Basidiomycota</taxon>
        <taxon>Agaricomycotina</taxon>
        <taxon>Agaricomycetes</taxon>
        <taxon>Polyporales</taxon>
        <taxon>Polyporaceae</taxon>
        <taxon>Trametes</taxon>
    </lineage>
</organism>
<keyword evidence="2" id="KW-1185">Reference proteome</keyword>
<dbReference type="EMBL" id="MNAD01000373">
    <property type="protein sequence ID" value="OJT13653.1"/>
    <property type="molecule type" value="Genomic_DNA"/>
</dbReference>
<evidence type="ECO:0000313" key="2">
    <source>
        <dbReference type="Proteomes" id="UP000184267"/>
    </source>
</evidence>
<reference evidence="1 2" key="1">
    <citation type="submission" date="2016-10" db="EMBL/GenBank/DDBJ databases">
        <title>Genome sequence of the basidiomycete white-rot fungus Trametes pubescens.</title>
        <authorList>
            <person name="Makela M.R."/>
            <person name="Granchi Z."/>
            <person name="Peng M."/>
            <person name="De Vries R.P."/>
            <person name="Grigoriev I."/>
            <person name="Riley R."/>
            <person name="Hilden K."/>
        </authorList>
    </citation>
    <scope>NUCLEOTIDE SEQUENCE [LARGE SCALE GENOMIC DNA]</scope>
    <source>
        <strain evidence="1 2">FBCC735</strain>
    </source>
</reference>